<dbReference type="Proteomes" id="UP001058974">
    <property type="component" value="Chromosome 2"/>
</dbReference>
<dbReference type="AlphaFoldDB" id="A0A9D4YEY7"/>
<reference evidence="1 2" key="1">
    <citation type="journal article" date="2022" name="Nat. Genet.">
        <title>Improved pea reference genome and pan-genome highlight genomic features and evolutionary characteristics.</title>
        <authorList>
            <person name="Yang T."/>
            <person name="Liu R."/>
            <person name="Luo Y."/>
            <person name="Hu S."/>
            <person name="Wang D."/>
            <person name="Wang C."/>
            <person name="Pandey M.K."/>
            <person name="Ge S."/>
            <person name="Xu Q."/>
            <person name="Li N."/>
            <person name="Li G."/>
            <person name="Huang Y."/>
            <person name="Saxena R.K."/>
            <person name="Ji Y."/>
            <person name="Li M."/>
            <person name="Yan X."/>
            <person name="He Y."/>
            <person name="Liu Y."/>
            <person name="Wang X."/>
            <person name="Xiang C."/>
            <person name="Varshney R.K."/>
            <person name="Ding H."/>
            <person name="Gao S."/>
            <person name="Zong X."/>
        </authorList>
    </citation>
    <scope>NUCLEOTIDE SEQUENCE [LARGE SCALE GENOMIC DNA]</scope>
    <source>
        <strain evidence="1 2">cv. Zhongwan 6</strain>
    </source>
</reference>
<dbReference type="EMBL" id="JAMSHJ010000002">
    <property type="protein sequence ID" value="KAI5435301.1"/>
    <property type="molecule type" value="Genomic_DNA"/>
</dbReference>
<dbReference type="Gramene" id="Psat02G0192800-T1">
    <property type="protein sequence ID" value="KAI5435301.1"/>
    <property type="gene ID" value="KIW84_021928"/>
</dbReference>
<comment type="caution">
    <text evidence="1">The sequence shown here is derived from an EMBL/GenBank/DDBJ whole genome shotgun (WGS) entry which is preliminary data.</text>
</comment>
<protein>
    <submittedName>
        <fullName evidence="1">Uncharacterized protein</fullName>
    </submittedName>
</protein>
<evidence type="ECO:0000313" key="1">
    <source>
        <dbReference type="EMBL" id="KAI5435301.1"/>
    </source>
</evidence>
<keyword evidence="2" id="KW-1185">Reference proteome</keyword>
<evidence type="ECO:0000313" key="2">
    <source>
        <dbReference type="Proteomes" id="UP001058974"/>
    </source>
</evidence>
<gene>
    <name evidence="1" type="ORF">KIW84_021928</name>
</gene>
<organism evidence="1 2">
    <name type="scientific">Pisum sativum</name>
    <name type="common">Garden pea</name>
    <name type="synonym">Lathyrus oleraceus</name>
    <dbReference type="NCBI Taxonomy" id="3888"/>
    <lineage>
        <taxon>Eukaryota</taxon>
        <taxon>Viridiplantae</taxon>
        <taxon>Streptophyta</taxon>
        <taxon>Embryophyta</taxon>
        <taxon>Tracheophyta</taxon>
        <taxon>Spermatophyta</taxon>
        <taxon>Magnoliopsida</taxon>
        <taxon>eudicotyledons</taxon>
        <taxon>Gunneridae</taxon>
        <taxon>Pentapetalae</taxon>
        <taxon>rosids</taxon>
        <taxon>fabids</taxon>
        <taxon>Fabales</taxon>
        <taxon>Fabaceae</taxon>
        <taxon>Papilionoideae</taxon>
        <taxon>50 kb inversion clade</taxon>
        <taxon>NPAAA clade</taxon>
        <taxon>Hologalegina</taxon>
        <taxon>IRL clade</taxon>
        <taxon>Fabeae</taxon>
        <taxon>Lathyrus</taxon>
    </lineage>
</organism>
<proteinExistence type="predicted"/>
<accession>A0A9D4YEY7</accession>
<name>A0A9D4YEY7_PEA</name>
<sequence>MFDPDLLSSQGMSIHAEVEEFIGDNVWIIPPYWHDLFPEVCLKLSTIKPPFGMLDDHLVGKDSISGDLILKDTYLFKAHASLSLNWANVIWSIDIPPSKSLLVWRLMNTNDHNDDDMLKLRDDSGKAVKLE</sequence>